<keyword evidence="1" id="KW-0472">Membrane</keyword>
<dbReference type="Proteomes" id="UP001159179">
    <property type="component" value="Unassembled WGS sequence"/>
</dbReference>
<comment type="caution">
    <text evidence="3">The sequence shown here is derived from an EMBL/GenBank/DDBJ whole genome shotgun (WGS) entry which is preliminary data.</text>
</comment>
<feature type="domain" description="DUF3899" evidence="2">
    <location>
        <begin position="32"/>
        <end position="116"/>
    </location>
</feature>
<sequence length="124" mass="14453">MKKYLLFNSFSLVLSLIIVLSFYQSWDFLGWINILFYIGIVILLIGCVLIIIRGNFFSAFIYSCKRFFRSINKKEQIIQETEGRQVELPSVNRQIPSPKPWIINGFSFCILSLLLSLLMVYSGR</sequence>
<evidence type="ECO:0000256" key="1">
    <source>
        <dbReference type="SAM" id="Phobius"/>
    </source>
</evidence>
<evidence type="ECO:0000313" key="3">
    <source>
        <dbReference type="EMBL" id="MDH5161617.1"/>
    </source>
</evidence>
<feature type="transmembrane region" description="Helical" evidence="1">
    <location>
        <begin position="5"/>
        <end position="23"/>
    </location>
</feature>
<name>A0AAW6SXN5_9BACI</name>
<protein>
    <submittedName>
        <fullName evidence="3">DUF3899 domain-containing protein</fullName>
    </submittedName>
</protein>
<feature type="transmembrane region" description="Helical" evidence="1">
    <location>
        <begin position="35"/>
        <end position="64"/>
    </location>
</feature>
<gene>
    <name evidence="3" type="ORF">P5X88_11755</name>
</gene>
<accession>A0AAW6SXN5</accession>
<evidence type="ECO:0000259" key="2">
    <source>
        <dbReference type="Pfam" id="PF13038"/>
    </source>
</evidence>
<dbReference type="EMBL" id="JAROYP010000006">
    <property type="protein sequence ID" value="MDH5161617.1"/>
    <property type="molecule type" value="Genomic_DNA"/>
</dbReference>
<keyword evidence="1" id="KW-1133">Transmembrane helix</keyword>
<feature type="transmembrane region" description="Helical" evidence="1">
    <location>
        <begin position="101"/>
        <end position="121"/>
    </location>
</feature>
<dbReference type="InterPro" id="IPR025007">
    <property type="entry name" value="DUF3899"/>
</dbReference>
<proteinExistence type="predicted"/>
<reference evidence="3" key="1">
    <citation type="submission" date="2023-03" db="EMBL/GenBank/DDBJ databases">
        <title>Bacterial isolates from washroom surfaces on a university campus.</title>
        <authorList>
            <person name="Holman D.B."/>
            <person name="Gzyl K.E."/>
            <person name="Taheri A.E."/>
        </authorList>
    </citation>
    <scope>NUCLEOTIDE SEQUENCE</scope>
    <source>
        <strain evidence="3">RD03</strain>
    </source>
</reference>
<organism evidence="3 4">
    <name type="scientific">Heyndrickxia oleronia</name>
    <dbReference type="NCBI Taxonomy" id="38875"/>
    <lineage>
        <taxon>Bacteria</taxon>
        <taxon>Bacillati</taxon>
        <taxon>Bacillota</taxon>
        <taxon>Bacilli</taxon>
        <taxon>Bacillales</taxon>
        <taxon>Bacillaceae</taxon>
        <taxon>Heyndrickxia</taxon>
    </lineage>
</organism>
<dbReference type="AlphaFoldDB" id="A0AAW6SXN5"/>
<evidence type="ECO:0000313" key="4">
    <source>
        <dbReference type="Proteomes" id="UP001159179"/>
    </source>
</evidence>
<dbReference type="RefSeq" id="WP_278891518.1">
    <property type="nucleotide sequence ID" value="NZ_JALCJN010000028.1"/>
</dbReference>
<dbReference type="Pfam" id="PF13038">
    <property type="entry name" value="DUF3899"/>
    <property type="match status" value="1"/>
</dbReference>
<keyword evidence="1" id="KW-0812">Transmembrane</keyword>